<evidence type="ECO:0000256" key="1">
    <source>
        <dbReference type="SAM" id="MobiDB-lite"/>
    </source>
</evidence>
<organism evidence="2 3">
    <name type="scientific">Hydatigena taeniaeformis</name>
    <name type="common">Feline tapeworm</name>
    <name type="synonym">Taenia taeniaeformis</name>
    <dbReference type="NCBI Taxonomy" id="6205"/>
    <lineage>
        <taxon>Eukaryota</taxon>
        <taxon>Metazoa</taxon>
        <taxon>Spiralia</taxon>
        <taxon>Lophotrochozoa</taxon>
        <taxon>Platyhelminthes</taxon>
        <taxon>Cestoda</taxon>
        <taxon>Eucestoda</taxon>
        <taxon>Cyclophyllidea</taxon>
        <taxon>Taeniidae</taxon>
        <taxon>Hydatigera</taxon>
    </lineage>
</organism>
<feature type="compositionally biased region" description="Acidic residues" evidence="1">
    <location>
        <begin position="61"/>
        <end position="77"/>
    </location>
</feature>
<evidence type="ECO:0000313" key="3">
    <source>
        <dbReference type="Proteomes" id="UP000274429"/>
    </source>
</evidence>
<gene>
    <name evidence="2" type="ORF">TTAC_LOCUS3618</name>
</gene>
<evidence type="ECO:0000313" key="2">
    <source>
        <dbReference type="EMBL" id="VDM22993.1"/>
    </source>
</evidence>
<sequence>MHDASFYFTPRHLKATTERVESDIRYPGVTITVASREHQDYPSDSSPVDRQRRASGHCSTEGEDQEDDEDTVIDVQEEQDRGATRTPQATPHQSTTDIPLNCTRTDAQRITEENDPEVTVEYYTNEEGQRVKKIIQKQRKVVTTIHKESVERFETTVSR</sequence>
<feature type="compositionally biased region" description="Basic and acidic residues" evidence="1">
    <location>
        <begin position="35"/>
        <end position="52"/>
    </location>
</feature>
<feature type="region of interest" description="Disordered" evidence="1">
    <location>
        <begin position="33"/>
        <end position="99"/>
    </location>
</feature>
<protein>
    <submittedName>
        <fullName evidence="2">Uncharacterized protein</fullName>
    </submittedName>
</protein>
<keyword evidence="3" id="KW-1185">Reference proteome</keyword>
<proteinExistence type="predicted"/>
<reference evidence="2 3" key="1">
    <citation type="submission" date="2018-11" db="EMBL/GenBank/DDBJ databases">
        <authorList>
            <consortium name="Pathogen Informatics"/>
        </authorList>
    </citation>
    <scope>NUCLEOTIDE SEQUENCE [LARGE SCALE GENOMIC DNA]</scope>
</reference>
<feature type="compositionally biased region" description="Polar residues" evidence="1">
    <location>
        <begin position="85"/>
        <end position="99"/>
    </location>
</feature>
<name>A0A3P7EPB6_HYDTA</name>
<dbReference type="EMBL" id="UYWX01002748">
    <property type="protein sequence ID" value="VDM22993.1"/>
    <property type="molecule type" value="Genomic_DNA"/>
</dbReference>
<accession>A0A3P7EPB6</accession>
<dbReference type="AlphaFoldDB" id="A0A3P7EPB6"/>
<dbReference type="Proteomes" id="UP000274429">
    <property type="component" value="Unassembled WGS sequence"/>
</dbReference>